<evidence type="ECO:0000313" key="18">
    <source>
        <dbReference type="Ensembl" id="ENSDCDP00010058112.1"/>
    </source>
</evidence>
<evidence type="ECO:0000256" key="15">
    <source>
        <dbReference type="PROSITE-ProRule" id="PRU00134"/>
    </source>
</evidence>
<dbReference type="GO" id="GO:0042826">
    <property type="term" value="F:histone deacetylase binding"/>
    <property type="evidence" value="ECO:0007669"/>
    <property type="project" value="TreeGrafter"/>
</dbReference>
<comment type="catalytic activity">
    <reaction evidence="11">
        <text>L-lysyl-[protein] + S-adenosyl-L-methionine = N(6)-methyl-L-lysyl-[protein] + S-adenosyl-L-homocysteine + H(+)</text>
        <dbReference type="Rhea" id="RHEA:51736"/>
        <dbReference type="Rhea" id="RHEA-COMP:9752"/>
        <dbReference type="Rhea" id="RHEA-COMP:13053"/>
        <dbReference type="ChEBI" id="CHEBI:15378"/>
        <dbReference type="ChEBI" id="CHEBI:29969"/>
        <dbReference type="ChEBI" id="CHEBI:57856"/>
        <dbReference type="ChEBI" id="CHEBI:59789"/>
        <dbReference type="ChEBI" id="CHEBI:61929"/>
    </reaction>
</comment>
<keyword evidence="7" id="KW-0479">Metal-binding</keyword>
<evidence type="ECO:0000256" key="4">
    <source>
        <dbReference type="ARBA" id="ARBA00022603"/>
    </source>
</evidence>
<feature type="domain" description="SET" evidence="16">
    <location>
        <begin position="181"/>
        <end position="536"/>
    </location>
</feature>
<comment type="subcellular location">
    <subcellularLocation>
        <location evidence="2">Cytoplasm</location>
    </subcellularLocation>
    <subcellularLocation>
        <location evidence="1">Nucleus</location>
    </subcellularLocation>
</comment>
<evidence type="ECO:0000256" key="10">
    <source>
        <dbReference type="ARBA" id="ARBA00023242"/>
    </source>
</evidence>
<dbReference type="InterPro" id="IPR011990">
    <property type="entry name" value="TPR-like_helical_dom_sf"/>
</dbReference>
<dbReference type="PROSITE" id="PS50280">
    <property type="entry name" value="SET"/>
    <property type="match status" value="1"/>
</dbReference>
<accession>A0AAY4EKF0</accession>
<reference evidence="18" key="2">
    <citation type="submission" date="2025-08" db="UniProtKB">
        <authorList>
            <consortium name="Ensembl"/>
        </authorList>
    </citation>
    <scope>IDENTIFICATION</scope>
</reference>
<evidence type="ECO:0000256" key="1">
    <source>
        <dbReference type="ARBA" id="ARBA00004123"/>
    </source>
</evidence>
<reference evidence="18" key="3">
    <citation type="submission" date="2025-09" db="UniProtKB">
        <authorList>
            <consortium name="Ensembl"/>
        </authorList>
    </citation>
    <scope>IDENTIFICATION</scope>
</reference>
<dbReference type="RefSeq" id="XP_028839707.1">
    <property type="nucleotide sequence ID" value="XM_028983874.1"/>
</dbReference>
<comment type="function">
    <text evidence="12">Protein-lysine N-methyltransferase. Monomethylates PRMT5, modulating its transcriptional activity. May also act as a histone methyltransferase. Plays a critical role in cardiac development. Acts as a key epigenetic regulator of gene expression during cardiac development via its dual activities as a methyltransferase and negative regulator of HDAC1.</text>
</comment>
<keyword evidence="19" id="KW-1185">Reference proteome</keyword>
<dbReference type="InterPro" id="IPR001214">
    <property type="entry name" value="SET_dom"/>
</dbReference>
<name>A0AAY4EKF0_9TELE</name>
<evidence type="ECO:0000256" key="12">
    <source>
        <dbReference type="ARBA" id="ARBA00093423"/>
    </source>
</evidence>
<dbReference type="GO" id="GO:0008168">
    <property type="term" value="F:methyltransferase activity"/>
    <property type="evidence" value="ECO:0007669"/>
    <property type="project" value="UniProtKB-KW"/>
</dbReference>
<dbReference type="GO" id="GO:0032259">
    <property type="term" value="P:methylation"/>
    <property type="evidence" value="ECO:0007669"/>
    <property type="project" value="UniProtKB-KW"/>
</dbReference>
<keyword evidence="3" id="KW-0963">Cytoplasm</keyword>
<dbReference type="GeneID" id="114792587"/>
<dbReference type="Proteomes" id="UP000694580">
    <property type="component" value="Chromosome 6"/>
</dbReference>
<dbReference type="Gene3D" id="1.25.40.10">
    <property type="entry name" value="Tetratricopeptide repeat domain"/>
    <property type="match status" value="2"/>
</dbReference>
<evidence type="ECO:0000259" key="17">
    <source>
        <dbReference type="PROSITE" id="PS50865"/>
    </source>
</evidence>
<evidence type="ECO:0000256" key="3">
    <source>
        <dbReference type="ARBA" id="ARBA00022490"/>
    </source>
</evidence>
<dbReference type="PROSITE" id="PS01360">
    <property type="entry name" value="ZF_MYND_1"/>
    <property type="match status" value="1"/>
</dbReference>
<feature type="domain" description="MYND-type" evidence="17">
    <location>
        <begin position="243"/>
        <end position="282"/>
    </location>
</feature>
<dbReference type="SUPFAM" id="SSF144232">
    <property type="entry name" value="HIT/MYND zinc finger-like"/>
    <property type="match status" value="1"/>
</dbReference>
<organism evidence="18 19">
    <name type="scientific">Denticeps clupeoides</name>
    <name type="common">denticle herring</name>
    <dbReference type="NCBI Taxonomy" id="299321"/>
    <lineage>
        <taxon>Eukaryota</taxon>
        <taxon>Metazoa</taxon>
        <taxon>Chordata</taxon>
        <taxon>Craniata</taxon>
        <taxon>Vertebrata</taxon>
        <taxon>Euteleostomi</taxon>
        <taxon>Actinopterygii</taxon>
        <taxon>Neopterygii</taxon>
        <taxon>Teleostei</taxon>
        <taxon>Clupei</taxon>
        <taxon>Clupeiformes</taxon>
        <taxon>Denticipitoidei</taxon>
        <taxon>Denticipitidae</taxon>
        <taxon>Denticeps</taxon>
    </lineage>
</organism>
<evidence type="ECO:0000256" key="6">
    <source>
        <dbReference type="ARBA" id="ARBA00022691"/>
    </source>
</evidence>
<dbReference type="InterPro" id="IPR044421">
    <property type="entry name" value="SMYD4_SET"/>
</dbReference>
<dbReference type="GO" id="GO:0007507">
    <property type="term" value="P:heart development"/>
    <property type="evidence" value="ECO:0007669"/>
    <property type="project" value="TreeGrafter"/>
</dbReference>
<dbReference type="Pfam" id="PF00856">
    <property type="entry name" value="SET"/>
    <property type="match status" value="1"/>
</dbReference>
<dbReference type="GO" id="GO:0005737">
    <property type="term" value="C:cytoplasm"/>
    <property type="evidence" value="ECO:0007669"/>
    <property type="project" value="UniProtKB-SubCell"/>
</dbReference>
<dbReference type="PROSITE" id="PS50865">
    <property type="entry name" value="ZF_MYND_2"/>
    <property type="match status" value="1"/>
</dbReference>
<dbReference type="CDD" id="cd10536">
    <property type="entry name" value="SET_SMYD4"/>
    <property type="match status" value="1"/>
</dbReference>
<dbReference type="InterPro" id="IPR002893">
    <property type="entry name" value="Znf_MYND"/>
</dbReference>
<dbReference type="AlphaFoldDB" id="A0AAY4EKF0"/>
<keyword evidence="5" id="KW-0808">Transferase</keyword>
<keyword evidence="10" id="KW-0539">Nucleus</keyword>
<keyword evidence="6" id="KW-0949">S-adenosyl-L-methionine</keyword>
<evidence type="ECO:0000256" key="14">
    <source>
        <dbReference type="ARBA" id="ARBA00093680"/>
    </source>
</evidence>
<keyword evidence="4" id="KW-0489">Methyltransferase</keyword>
<evidence type="ECO:0000256" key="13">
    <source>
        <dbReference type="ARBA" id="ARBA00093635"/>
    </source>
</evidence>
<dbReference type="Gene3D" id="2.170.270.10">
    <property type="entry name" value="SET domain"/>
    <property type="match status" value="1"/>
</dbReference>
<evidence type="ECO:0000313" key="19">
    <source>
        <dbReference type="Proteomes" id="UP000694580"/>
    </source>
</evidence>
<dbReference type="Ensembl" id="ENSDCDT00010068807.1">
    <property type="protein sequence ID" value="ENSDCDP00010058112.1"/>
    <property type="gene ID" value="ENSDCDG00010032778.1"/>
</dbReference>
<evidence type="ECO:0000259" key="16">
    <source>
        <dbReference type="PROSITE" id="PS50280"/>
    </source>
</evidence>
<dbReference type="InterPro" id="IPR052097">
    <property type="entry name" value="SET-MYND_domain_protein"/>
</dbReference>
<reference evidence="18 19" key="1">
    <citation type="submission" date="2020-06" db="EMBL/GenBank/DDBJ databases">
        <authorList>
            <consortium name="Wellcome Sanger Institute Data Sharing"/>
        </authorList>
    </citation>
    <scope>NUCLEOTIDE SEQUENCE [LARGE SCALE GENOMIC DNA]</scope>
</reference>
<keyword evidence="9" id="KW-0862">Zinc</keyword>
<dbReference type="PANTHER" id="PTHR46165:SF2">
    <property type="entry name" value="SET AND MYND DOMAIN-CONTAINING PROTEIN 4"/>
    <property type="match status" value="1"/>
</dbReference>
<evidence type="ECO:0000256" key="5">
    <source>
        <dbReference type="ARBA" id="ARBA00022679"/>
    </source>
</evidence>
<evidence type="ECO:0000256" key="7">
    <source>
        <dbReference type="ARBA" id="ARBA00022723"/>
    </source>
</evidence>
<dbReference type="GO" id="GO:0008270">
    <property type="term" value="F:zinc ion binding"/>
    <property type="evidence" value="ECO:0007669"/>
    <property type="project" value="UniProtKB-KW"/>
</dbReference>
<evidence type="ECO:0000256" key="2">
    <source>
        <dbReference type="ARBA" id="ARBA00004496"/>
    </source>
</evidence>
<dbReference type="Pfam" id="PF01753">
    <property type="entry name" value="zf-MYND"/>
    <property type="match status" value="1"/>
</dbReference>
<dbReference type="SUPFAM" id="SSF48452">
    <property type="entry name" value="TPR-like"/>
    <property type="match status" value="1"/>
</dbReference>
<dbReference type="InterPro" id="IPR046341">
    <property type="entry name" value="SET_dom_sf"/>
</dbReference>
<dbReference type="GeneTree" id="ENSGT00730000111079"/>
<evidence type="ECO:0000256" key="8">
    <source>
        <dbReference type="ARBA" id="ARBA00022771"/>
    </source>
</evidence>
<proteinExistence type="predicted"/>
<protein>
    <recommendedName>
        <fullName evidence="13">Protein-lysine N-methyltransferase SMYD4</fullName>
    </recommendedName>
    <alternativeName>
        <fullName evidence="14">SET and MYND domain-containing protein 4</fullName>
    </alternativeName>
</protein>
<gene>
    <name evidence="18" type="primary">SMYD4</name>
</gene>
<dbReference type="SUPFAM" id="SSF82199">
    <property type="entry name" value="SET domain"/>
    <property type="match status" value="1"/>
</dbReference>
<sequence>MDLPCAAWTEHVEKKWNRLDVAEKRGFSTLTDINEMFCFGRSLITAEDGHMFSGVPEGYFVHKGCESAGKFREKGNSCFKSKDYSSAVLQYSRGVCYAPAGSEQLALCYANRSAALFHLCHYKECLEDINRALAHGYPSNLQPKLLSRKTQCLSHLQQQGAVQRKPTTGNRIELNVKDTQQDICLCFSSEKGRHIVATKTKKPGEVVFEDCAFSAVLIPGDGSSPDVNKKNAACTFGSEDRYCHRCLGHTLNPVPCAGCSYARYCGERCREQAWHGHHRWECPLGSELLAMGVLAQLALRVALTAGVENLKRAQDSLKDAPKQICKPKSERVCKTCCSAQTESAAEGTGCDTVKDFDLGCHDNTYTWVYSLLPHVEGHTASLRFLYAITVGMLYQRLQEACPPPPSWTNCVSVSDQHGSQSQCEDETAENMFWPPELSLLGVTALRHLLQLRCNAQAISAERVSDDHKGAVQASRQIRIATVVFPTLSLLNHSCRPNTSLSFSAPSQATASDGGIWVTVRASRAVHTGQELLHCYGPHFSRMKVRDRQRLLLEQYCFQCSCEACLQELQPGAEVSAADKLPPTHLRCPECANLLQDPCAYQVSRTEMEHSLQGTRDLLHQAQELIDADRPGQALQYLQQAATKAEHLEDTHHLQGQLFDTTARVYASMGNWHLAATHLSRSVAAIRSQYGEDSVELGQQMFKLVQLYFNGGEAVHALSVIPEARNLLARHCGPRCQELQELRAMEECLQGVL</sequence>
<dbReference type="GO" id="GO:0005634">
    <property type="term" value="C:nucleus"/>
    <property type="evidence" value="ECO:0007669"/>
    <property type="project" value="UniProtKB-SubCell"/>
</dbReference>
<keyword evidence="8 15" id="KW-0863">Zinc-finger</keyword>
<dbReference type="PANTHER" id="PTHR46165">
    <property type="entry name" value="SET AND MYND DOMAIN-CONTAINING PROTEIN 4"/>
    <property type="match status" value="1"/>
</dbReference>
<evidence type="ECO:0000256" key="9">
    <source>
        <dbReference type="ARBA" id="ARBA00022833"/>
    </source>
</evidence>
<evidence type="ECO:0000256" key="11">
    <source>
        <dbReference type="ARBA" id="ARBA00048985"/>
    </source>
</evidence>